<feature type="region of interest" description="Disordered" evidence="1">
    <location>
        <begin position="36"/>
        <end position="74"/>
    </location>
</feature>
<proteinExistence type="predicted"/>
<gene>
    <name evidence="2" type="ORF">E2C01_086220</name>
</gene>
<dbReference type="Proteomes" id="UP000324222">
    <property type="component" value="Unassembled WGS sequence"/>
</dbReference>
<name>A0A5B7J073_PORTR</name>
<reference evidence="2 3" key="1">
    <citation type="submission" date="2019-05" db="EMBL/GenBank/DDBJ databases">
        <title>Another draft genome of Portunus trituberculatus and its Hox gene families provides insights of decapod evolution.</title>
        <authorList>
            <person name="Jeong J.-H."/>
            <person name="Song I."/>
            <person name="Kim S."/>
            <person name="Choi T."/>
            <person name="Kim D."/>
            <person name="Ryu S."/>
            <person name="Kim W."/>
        </authorList>
    </citation>
    <scope>NUCLEOTIDE SEQUENCE [LARGE SCALE GENOMIC DNA]</scope>
    <source>
        <tissue evidence="2">Muscle</tissue>
    </source>
</reference>
<protein>
    <submittedName>
        <fullName evidence="2">Uncharacterized protein</fullName>
    </submittedName>
</protein>
<keyword evidence="3" id="KW-1185">Reference proteome</keyword>
<dbReference type="AlphaFoldDB" id="A0A5B7J073"/>
<evidence type="ECO:0000256" key="1">
    <source>
        <dbReference type="SAM" id="MobiDB-lite"/>
    </source>
</evidence>
<sequence length="74" mass="8457">MSKPQTQQPEGSAKGVFSSSGELLFETLLKEFIGKEENTDAGREFHQSSPERLRKLSANHKTLRDKHHQQHRSL</sequence>
<comment type="caution">
    <text evidence="2">The sequence shown here is derived from an EMBL/GenBank/DDBJ whole genome shotgun (WGS) entry which is preliminary data.</text>
</comment>
<feature type="compositionally biased region" description="Basic residues" evidence="1">
    <location>
        <begin position="55"/>
        <end position="74"/>
    </location>
</feature>
<dbReference type="EMBL" id="VSRR010086949">
    <property type="protein sequence ID" value="MPC91201.1"/>
    <property type="molecule type" value="Genomic_DNA"/>
</dbReference>
<organism evidence="2 3">
    <name type="scientific">Portunus trituberculatus</name>
    <name type="common">Swimming crab</name>
    <name type="synonym">Neptunus trituberculatus</name>
    <dbReference type="NCBI Taxonomy" id="210409"/>
    <lineage>
        <taxon>Eukaryota</taxon>
        <taxon>Metazoa</taxon>
        <taxon>Ecdysozoa</taxon>
        <taxon>Arthropoda</taxon>
        <taxon>Crustacea</taxon>
        <taxon>Multicrustacea</taxon>
        <taxon>Malacostraca</taxon>
        <taxon>Eumalacostraca</taxon>
        <taxon>Eucarida</taxon>
        <taxon>Decapoda</taxon>
        <taxon>Pleocyemata</taxon>
        <taxon>Brachyura</taxon>
        <taxon>Eubrachyura</taxon>
        <taxon>Portunoidea</taxon>
        <taxon>Portunidae</taxon>
        <taxon>Portuninae</taxon>
        <taxon>Portunus</taxon>
    </lineage>
</organism>
<evidence type="ECO:0000313" key="3">
    <source>
        <dbReference type="Proteomes" id="UP000324222"/>
    </source>
</evidence>
<evidence type="ECO:0000313" key="2">
    <source>
        <dbReference type="EMBL" id="MPC91201.1"/>
    </source>
</evidence>
<accession>A0A5B7J073</accession>
<feature type="compositionally biased region" description="Basic and acidic residues" evidence="1">
    <location>
        <begin position="36"/>
        <end position="54"/>
    </location>
</feature>